<dbReference type="Pfam" id="PF04233">
    <property type="entry name" value="Phage_Mu_F"/>
    <property type="match status" value="1"/>
</dbReference>
<accession>A0A5B8LT22</accession>
<dbReference type="AlphaFoldDB" id="A0A5B8LT22"/>
<dbReference type="InterPro" id="IPR006528">
    <property type="entry name" value="Phage_head_morphogenesis_dom"/>
</dbReference>
<feature type="region of interest" description="Disordered" evidence="1">
    <location>
        <begin position="236"/>
        <end position="256"/>
    </location>
</feature>
<name>A0A5B8LT22_9HYPH</name>
<evidence type="ECO:0000256" key="1">
    <source>
        <dbReference type="SAM" id="MobiDB-lite"/>
    </source>
</evidence>
<organism evidence="3 4">
    <name type="scientific">Devosia ginsengisoli</name>
    <dbReference type="NCBI Taxonomy" id="400770"/>
    <lineage>
        <taxon>Bacteria</taxon>
        <taxon>Pseudomonadati</taxon>
        <taxon>Pseudomonadota</taxon>
        <taxon>Alphaproteobacteria</taxon>
        <taxon>Hyphomicrobiales</taxon>
        <taxon>Devosiaceae</taxon>
        <taxon>Devosia</taxon>
    </lineage>
</organism>
<dbReference type="EMBL" id="CP042304">
    <property type="protein sequence ID" value="QDZ10642.1"/>
    <property type="molecule type" value="Genomic_DNA"/>
</dbReference>
<feature type="domain" description="Phage head morphogenesis" evidence="2">
    <location>
        <begin position="45"/>
        <end position="114"/>
    </location>
</feature>
<reference evidence="3 4" key="1">
    <citation type="submission" date="2019-07" db="EMBL/GenBank/DDBJ databases">
        <title>Full genome sequence of Devosia sp. Gsoil 520.</title>
        <authorList>
            <person name="Im W.-T."/>
        </authorList>
    </citation>
    <scope>NUCLEOTIDE SEQUENCE [LARGE SCALE GENOMIC DNA]</scope>
    <source>
        <strain evidence="3 4">Gsoil 520</strain>
    </source>
</reference>
<evidence type="ECO:0000313" key="4">
    <source>
        <dbReference type="Proteomes" id="UP000315364"/>
    </source>
</evidence>
<dbReference type="RefSeq" id="WP_146289428.1">
    <property type="nucleotide sequence ID" value="NZ_CP042304.1"/>
</dbReference>
<dbReference type="OrthoDB" id="7942447at2"/>
<sequence length="479" mass="52205">MGQLPKDLEKKRLRLESAARRGAFESYVRHGRVPEVYERIAALVNEAKRLNAEASVESLAHRLPAGRQTTHYTWRTADDDRVRTTHAALNGRVFPWISPPAHGHPGHEPNCRCWAEPYYGDPNVPDAMLAMVRERRVNTDPGVLWASIDTLSRPDGSLAASTVLLNDGTSINSTFAAANVGHVVTLRTGETVRVHTEGGSQTFYVGADDEPLLQSKWSPAGPRVVRTRRHMAFLNDPLDPHSGHVRPTNQPEPKPVGPVVIPTAGLIGLNILASGVSALYEMFRAAPEAMGAGDADAQIITYKTWTNGIAPNGGPDDKPLVVPIFVGSLTAEQARDACPLLPQVQSWTDQAAFALAADQPDFGGPRAGIALHNLVKNNVEQAKRDSPFMYRGVYTELSIGGSGDLAPYGGAGTSRLDVVDLRPPERPTVICDFEVKTGNARLRADQLNDYMRRLAQRYAGATIYVIVIRPNITRHDDDH</sequence>
<evidence type="ECO:0000259" key="2">
    <source>
        <dbReference type="Pfam" id="PF04233"/>
    </source>
</evidence>
<evidence type="ECO:0000313" key="3">
    <source>
        <dbReference type="EMBL" id="QDZ10642.1"/>
    </source>
</evidence>
<gene>
    <name evidence="3" type="ORF">FPZ08_07680</name>
</gene>
<proteinExistence type="predicted"/>
<dbReference type="Proteomes" id="UP000315364">
    <property type="component" value="Chromosome"/>
</dbReference>
<protein>
    <recommendedName>
        <fullName evidence="2">Phage head morphogenesis domain-containing protein</fullName>
    </recommendedName>
</protein>
<keyword evidence="4" id="KW-1185">Reference proteome</keyword>
<dbReference type="KEGG" id="dea:FPZ08_07680"/>